<proteinExistence type="predicted"/>
<feature type="compositionally biased region" description="Basic and acidic residues" evidence="1">
    <location>
        <begin position="67"/>
        <end position="76"/>
    </location>
</feature>
<dbReference type="EMBL" id="AGNL01046769">
    <property type="protein sequence ID" value="EJK47638.1"/>
    <property type="molecule type" value="Genomic_DNA"/>
</dbReference>
<sequence length="76" mass="8413">MLALRAFPGRSEARSVIPWPRDFEWATCLVATTATRDGLGQRLFVRTADSSWLDEGSGMKGSSASHSRPEKENMDN</sequence>
<dbReference type="Proteomes" id="UP000266841">
    <property type="component" value="Unassembled WGS sequence"/>
</dbReference>
<feature type="region of interest" description="Disordered" evidence="1">
    <location>
        <begin position="52"/>
        <end position="76"/>
    </location>
</feature>
<organism evidence="2 3">
    <name type="scientific">Thalassiosira oceanica</name>
    <name type="common">Marine diatom</name>
    <dbReference type="NCBI Taxonomy" id="159749"/>
    <lineage>
        <taxon>Eukaryota</taxon>
        <taxon>Sar</taxon>
        <taxon>Stramenopiles</taxon>
        <taxon>Ochrophyta</taxon>
        <taxon>Bacillariophyta</taxon>
        <taxon>Coscinodiscophyceae</taxon>
        <taxon>Thalassiosirophycidae</taxon>
        <taxon>Thalassiosirales</taxon>
        <taxon>Thalassiosiraceae</taxon>
        <taxon>Thalassiosira</taxon>
    </lineage>
</organism>
<comment type="caution">
    <text evidence="2">The sequence shown here is derived from an EMBL/GenBank/DDBJ whole genome shotgun (WGS) entry which is preliminary data.</text>
</comment>
<reference evidence="2 3" key="1">
    <citation type="journal article" date="2012" name="Genome Biol.">
        <title>Genome and low-iron response of an oceanic diatom adapted to chronic iron limitation.</title>
        <authorList>
            <person name="Lommer M."/>
            <person name="Specht M."/>
            <person name="Roy A.S."/>
            <person name="Kraemer L."/>
            <person name="Andreson R."/>
            <person name="Gutowska M.A."/>
            <person name="Wolf J."/>
            <person name="Bergner S.V."/>
            <person name="Schilhabel M.B."/>
            <person name="Klostermeier U.C."/>
            <person name="Beiko R.G."/>
            <person name="Rosenstiel P."/>
            <person name="Hippler M."/>
            <person name="Laroche J."/>
        </authorList>
    </citation>
    <scope>NUCLEOTIDE SEQUENCE [LARGE SCALE GENOMIC DNA]</scope>
    <source>
        <strain evidence="2 3">CCMP1005</strain>
    </source>
</reference>
<evidence type="ECO:0000313" key="2">
    <source>
        <dbReference type="EMBL" id="EJK47638.1"/>
    </source>
</evidence>
<feature type="non-terminal residue" evidence="2">
    <location>
        <position position="76"/>
    </location>
</feature>
<accession>K0R3U8</accession>
<evidence type="ECO:0000313" key="3">
    <source>
        <dbReference type="Proteomes" id="UP000266841"/>
    </source>
</evidence>
<dbReference type="AlphaFoldDB" id="K0R3U8"/>
<gene>
    <name evidence="2" type="ORF">THAOC_33627</name>
</gene>
<evidence type="ECO:0000256" key="1">
    <source>
        <dbReference type="SAM" id="MobiDB-lite"/>
    </source>
</evidence>
<name>K0R3U8_THAOC</name>
<protein>
    <submittedName>
        <fullName evidence="2">Uncharacterized protein</fullName>
    </submittedName>
</protein>
<keyword evidence="3" id="KW-1185">Reference proteome</keyword>